<feature type="domain" description="Reverse transcriptase Ty1/copia-type" evidence="1">
    <location>
        <begin position="18"/>
        <end position="89"/>
    </location>
</feature>
<evidence type="ECO:0000313" key="2">
    <source>
        <dbReference type="EMBL" id="RDX95238.1"/>
    </source>
</evidence>
<evidence type="ECO:0000313" key="3">
    <source>
        <dbReference type="Proteomes" id="UP000257109"/>
    </source>
</evidence>
<reference evidence="2" key="1">
    <citation type="submission" date="2018-05" db="EMBL/GenBank/DDBJ databases">
        <title>Draft genome of Mucuna pruriens seed.</title>
        <authorList>
            <person name="Nnadi N.E."/>
            <person name="Vos R."/>
            <person name="Hasami M.H."/>
            <person name="Devisetty U.K."/>
            <person name="Aguiy J.C."/>
        </authorList>
    </citation>
    <scope>NUCLEOTIDE SEQUENCE [LARGE SCALE GENOMIC DNA]</scope>
    <source>
        <strain evidence="2">JCA_2017</strain>
    </source>
</reference>
<gene>
    <name evidence="2" type="primary">GIP</name>
    <name evidence="2" type="ORF">CR513_22274</name>
</gene>
<comment type="caution">
    <text evidence="2">The sequence shown here is derived from an EMBL/GenBank/DDBJ whole genome shotgun (WGS) entry which is preliminary data.</text>
</comment>
<name>A0A371GXE0_MUCPR</name>
<protein>
    <submittedName>
        <fullName evidence="2">Copia protein</fullName>
    </submittedName>
</protein>
<dbReference type="InterPro" id="IPR013103">
    <property type="entry name" value="RVT_2"/>
</dbReference>
<dbReference type="Proteomes" id="UP000257109">
    <property type="component" value="Unassembled WGS sequence"/>
</dbReference>
<dbReference type="Pfam" id="PF07727">
    <property type="entry name" value="RVT_2"/>
    <property type="match status" value="1"/>
</dbReference>
<sequence>MGIQKSMTKMVRLLGTKQGIDYIETFALVARLEVIHILLSFTTHSNMRLYQINVKSTFLNGIINKEEYVKQPPGFINDHFQNHVFKIKRLFKRKSIYTTLFHKNHISHFIIVKICIDDVIFGAIDESFCKDFSKLM</sequence>
<organism evidence="2 3">
    <name type="scientific">Mucuna pruriens</name>
    <name type="common">Velvet bean</name>
    <name type="synonym">Dolichos pruriens</name>
    <dbReference type="NCBI Taxonomy" id="157652"/>
    <lineage>
        <taxon>Eukaryota</taxon>
        <taxon>Viridiplantae</taxon>
        <taxon>Streptophyta</taxon>
        <taxon>Embryophyta</taxon>
        <taxon>Tracheophyta</taxon>
        <taxon>Spermatophyta</taxon>
        <taxon>Magnoliopsida</taxon>
        <taxon>eudicotyledons</taxon>
        <taxon>Gunneridae</taxon>
        <taxon>Pentapetalae</taxon>
        <taxon>rosids</taxon>
        <taxon>fabids</taxon>
        <taxon>Fabales</taxon>
        <taxon>Fabaceae</taxon>
        <taxon>Papilionoideae</taxon>
        <taxon>50 kb inversion clade</taxon>
        <taxon>NPAAA clade</taxon>
        <taxon>indigoferoid/millettioid clade</taxon>
        <taxon>Phaseoleae</taxon>
        <taxon>Mucuna</taxon>
    </lineage>
</organism>
<evidence type="ECO:0000259" key="1">
    <source>
        <dbReference type="Pfam" id="PF07727"/>
    </source>
</evidence>
<proteinExistence type="predicted"/>
<feature type="non-terminal residue" evidence="2">
    <location>
        <position position="1"/>
    </location>
</feature>
<accession>A0A371GXE0</accession>
<dbReference type="OrthoDB" id="1436352at2759"/>
<dbReference type="EMBL" id="QJKJ01004180">
    <property type="protein sequence ID" value="RDX95238.1"/>
    <property type="molecule type" value="Genomic_DNA"/>
</dbReference>
<keyword evidence="3" id="KW-1185">Reference proteome</keyword>
<dbReference type="AlphaFoldDB" id="A0A371GXE0"/>
<dbReference type="STRING" id="157652.A0A371GXE0"/>